<evidence type="ECO:0000313" key="2">
    <source>
        <dbReference type="EMBL" id="GJS94623.1"/>
    </source>
</evidence>
<feature type="domain" description="Reverse transcriptase Ty1/copia-type" evidence="1">
    <location>
        <begin position="1"/>
        <end position="92"/>
    </location>
</feature>
<reference evidence="2" key="1">
    <citation type="journal article" date="2022" name="Int. J. Mol. Sci.">
        <title>Draft Genome of Tanacetum Coccineum: Genomic Comparison of Closely Related Tanacetum-Family Plants.</title>
        <authorList>
            <person name="Yamashiro T."/>
            <person name="Shiraishi A."/>
            <person name="Nakayama K."/>
            <person name="Satake H."/>
        </authorList>
    </citation>
    <scope>NUCLEOTIDE SEQUENCE</scope>
</reference>
<comment type="caution">
    <text evidence="2">The sequence shown here is derived from an EMBL/GenBank/DDBJ whole genome shotgun (WGS) entry which is preliminary data.</text>
</comment>
<accession>A0ABQ5A0P6</accession>
<evidence type="ECO:0000313" key="3">
    <source>
        <dbReference type="Proteomes" id="UP001151760"/>
    </source>
</evidence>
<keyword evidence="3" id="KW-1185">Reference proteome</keyword>
<organism evidence="2 3">
    <name type="scientific">Tanacetum coccineum</name>
    <dbReference type="NCBI Taxonomy" id="301880"/>
    <lineage>
        <taxon>Eukaryota</taxon>
        <taxon>Viridiplantae</taxon>
        <taxon>Streptophyta</taxon>
        <taxon>Embryophyta</taxon>
        <taxon>Tracheophyta</taxon>
        <taxon>Spermatophyta</taxon>
        <taxon>Magnoliopsida</taxon>
        <taxon>eudicotyledons</taxon>
        <taxon>Gunneridae</taxon>
        <taxon>Pentapetalae</taxon>
        <taxon>asterids</taxon>
        <taxon>campanulids</taxon>
        <taxon>Asterales</taxon>
        <taxon>Asteraceae</taxon>
        <taxon>Asteroideae</taxon>
        <taxon>Anthemideae</taxon>
        <taxon>Anthemidinae</taxon>
        <taxon>Tanacetum</taxon>
    </lineage>
</organism>
<dbReference type="Pfam" id="PF07727">
    <property type="entry name" value="RVT_2"/>
    <property type="match status" value="1"/>
</dbReference>
<dbReference type="EMBL" id="BQNB010011746">
    <property type="protein sequence ID" value="GJS94623.1"/>
    <property type="molecule type" value="Genomic_DNA"/>
</dbReference>
<name>A0ABQ5A0P6_9ASTR</name>
<sequence length="147" mass="17169">MDVKSAFLYGKIKEEVYVSQPPGFEDPYFPDRVYKVEKALYGLHQAPRAWYETFSTYLLDNEFQRGKIDKTLFIKRHKGKAKKSVRLMMEELYKNKQSDLVRKRIERSVIENKKKRVTQKLPAARRKTYGLLVKVNAVLGHTLTAAG</sequence>
<dbReference type="Proteomes" id="UP001151760">
    <property type="component" value="Unassembled WGS sequence"/>
</dbReference>
<proteinExistence type="predicted"/>
<dbReference type="InterPro" id="IPR013103">
    <property type="entry name" value="RVT_2"/>
</dbReference>
<gene>
    <name evidence="2" type="ORF">Tco_0801591</name>
</gene>
<reference evidence="2" key="2">
    <citation type="submission" date="2022-01" db="EMBL/GenBank/DDBJ databases">
        <authorList>
            <person name="Yamashiro T."/>
            <person name="Shiraishi A."/>
            <person name="Satake H."/>
            <person name="Nakayama K."/>
        </authorList>
    </citation>
    <scope>NUCLEOTIDE SEQUENCE</scope>
</reference>
<protein>
    <submittedName>
        <fullName evidence="2">Ribonuclease H-like domain-containing protein</fullName>
    </submittedName>
</protein>
<evidence type="ECO:0000259" key="1">
    <source>
        <dbReference type="Pfam" id="PF07727"/>
    </source>
</evidence>